<gene>
    <name evidence="7" type="ORF">MUK42_26004</name>
</gene>
<keyword evidence="3" id="KW-0325">Glycoprotein</keyword>
<dbReference type="InterPro" id="IPR025287">
    <property type="entry name" value="WAK_GUB"/>
</dbReference>
<proteinExistence type="predicted"/>
<evidence type="ECO:0000259" key="6">
    <source>
        <dbReference type="Pfam" id="PF14380"/>
    </source>
</evidence>
<keyword evidence="2" id="KW-0732">Signal</keyword>
<dbReference type="PANTHER" id="PTHR33138:SF1">
    <property type="entry name" value="OS01G0113900 PROTEIN"/>
    <property type="match status" value="1"/>
</dbReference>
<evidence type="ECO:0000259" key="5">
    <source>
        <dbReference type="Pfam" id="PF13947"/>
    </source>
</evidence>
<feature type="domain" description="Wall-associated receptor kinase galacturonan-binding" evidence="5">
    <location>
        <begin position="393"/>
        <end position="461"/>
    </location>
</feature>
<dbReference type="InterPro" id="IPR032872">
    <property type="entry name" value="WAK_assoc_C"/>
</dbReference>
<dbReference type="GO" id="GO:0030247">
    <property type="term" value="F:polysaccharide binding"/>
    <property type="evidence" value="ECO:0007669"/>
    <property type="project" value="InterPro"/>
</dbReference>
<dbReference type="GO" id="GO:0016020">
    <property type="term" value="C:membrane"/>
    <property type="evidence" value="ECO:0007669"/>
    <property type="project" value="UniProtKB-SubCell"/>
</dbReference>
<evidence type="ECO:0000313" key="7">
    <source>
        <dbReference type="EMBL" id="URD74089.1"/>
    </source>
</evidence>
<dbReference type="Pfam" id="PF14380">
    <property type="entry name" value="WAK_assoc"/>
    <property type="match status" value="2"/>
</dbReference>
<dbReference type="EMBL" id="CP097502">
    <property type="protein sequence ID" value="URD74089.1"/>
    <property type="molecule type" value="Genomic_DNA"/>
</dbReference>
<dbReference type="OrthoDB" id="770866at2759"/>
<sequence>MQDPTVIRSSYHYRPLPPFPDSNMNSKFPTPPLPISALFFLLLPFSVLAISHPSDVITCGEAMSSCGNITNITYPFWLLHDDSTSLHSHCGYRGFELICRNNTPIIQLPAGNYTVTNIDYKTRTISLADADIVFECPRVHHNLTFDPDSILRYAPSDVNLTFFFDCIDGPPDLHIPCLGSAGGNRSYVFTTETMRESHHPLPRTCRAVVVVPVLQDVLQAYIAEDLPTRYGGVLQSGFNLSWPNVTSDDCGSCESSGGRCGLNRTINSTWDFACFCSDGVERFRPHRIAQKAIPSLPGQRSKRQHRPRQFSKSHFPATFRRPKAVFLGGTPTLAKAEESCTPMSPPPLASSELCGESQMHPGLRSPIPSILLLLALSSTPPSSSESYYRFADCASYTYSCGGTKINISYPFRVDGRGDYCGYPGYYVACSKNNTSMTIEINGKGYLVKNMDYLNHLITVVDPPFVTQSCPQPYQNTTIDFSLYGYSDRDVNVTVFVNCTALSPPIPGMHDMGCEPGGAGGRHGFYQLTGENHIEMLGNCSSMVVVPIHQAAANDIGYGKLSFSDAVKGGFSLRWEAGKGWCRDCVESGGRCGFDVLSPENHTCFCPHNSTRGTCPRPNEALSGLISGQRSKHANHDFVLHK</sequence>
<dbReference type="Pfam" id="PF13947">
    <property type="entry name" value="GUB_WAK_bind"/>
    <property type="match status" value="2"/>
</dbReference>
<feature type="domain" description="Wall-associated receptor kinase C-terminal" evidence="6">
    <location>
        <begin position="531"/>
        <end position="606"/>
    </location>
</feature>
<accession>A0A9E7EBK0</accession>
<keyword evidence="7" id="KW-0675">Receptor</keyword>
<reference evidence="7" key="1">
    <citation type="submission" date="2022-05" db="EMBL/GenBank/DDBJ databases">
        <title>The Musa troglodytarum L. genome provides insights into the mechanism of non-climacteric behaviour and enrichment of carotenoids.</title>
        <authorList>
            <person name="Wang J."/>
        </authorList>
    </citation>
    <scope>NUCLEOTIDE SEQUENCE</scope>
    <source>
        <tissue evidence="7">Leaf</tissue>
    </source>
</reference>
<dbReference type="AlphaFoldDB" id="A0A9E7EBK0"/>
<feature type="region of interest" description="Disordered" evidence="4">
    <location>
        <begin position="292"/>
        <end position="313"/>
    </location>
</feature>
<dbReference type="GO" id="GO:0016301">
    <property type="term" value="F:kinase activity"/>
    <property type="evidence" value="ECO:0007669"/>
    <property type="project" value="UniProtKB-KW"/>
</dbReference>
<keyword evidence="8" id="KW-1185">Reference proteome</keyword>
<name>A0A9E7EBK0_9LILI</name>
<comment type="subcellular location">
    <subcellularLocation>
        <location evidence="1">Membrane</location>
        <topology evidence="1">Single-pass membrane protein</topology>
    </subcellularLocation>
</comment>
<evidence type="ECO:0000313" key="8">
    <source>
        <dbReference type="Proteomes" id="UP001055439"/>
    </source>
</evidence>
<keyword evidence="7" id="KW-0808">Transferase</keyword>
<protein>
    <submittedName>
        <fullName evidence="7">Receptor-like protein kinase</fullName>
    </submittedName>
</protein>
<evidence type="ECO:0000256" key="3">
    <source>
        <dbReference type="ARBA" id="ARBA00023180"/>
    </source>
</evidence>
<dbReference type="Proteomes" id="UP001055439">
    <property type="component" value="Chromosome 1"/>
</dbReference>
<evidence type="ECO:0000256" key="2">
    <source>
        <dbReference type="ARBA" id="ARBA00022729"/>
    </source>
</evidence>
<organism evidence="7 8">
    <name type="scientific">Musa troglodytarum</name>
    <name type="common">fe'i banana</name>
    <dbReference type="NCBI Taxonomy" id="320322"/>
    <lineage>
        <taxon>Eukaryota</taxon>
        <taxon>Viridiplantae</taxon>
        <taxon>Streptophyta</taxon>
        <taxon>Embryophyta</taxon>
        <taxon>Tracheophyta</taxon>
        <taxon>Spermatophyta</taxon>
        <taxon>Magnoliopsida</taxon>
        <taxon>Liliopsida</taxon>
        <taxon>Zingiberales</taxon>
        <taxon>Musaceae</taxon>
        <taxon>Musa</taxon>
    </lineage>
</organism>
<keyword evidence="7" id="KW-0418">Kinase</keyword>
<evidence type="ECO:0000256" key="4">
    <source>
        <dbReference type="SAM" id="MobiDB-lite"/>
    </source>
</evidence>
<evidence type="ECO:0000256" key="1">
    <source>
        <dbReference type="ARBA" id="ARBA00004167"/>
    </source>
</evidence>
<feature type="domain" description="Wall-associated receptor kinase C-terminal" evidence="6">
    <location>
        <begin position="177"/>
        <end position="279"/>
    </location>
</feature>
<feature type="compositionally biased region" description="Basic residues" evidence="4">
    <location>
        <begin position="300"/>
        <end position="311"/>
    </location>
</feature>
<feature type="domain" description="Wall-associated receptor kinase galacturonan-binding" evidence="5">
    <location>
        <begin position="61"/>
        <end position="129"/>
    </location>
</feature>
<dbReference type="PANTHER" id="PTHR33138">
    <property type="entry name" value="OS01G0690200 PROTEIN"/>
    <property type="match status" value="1"/>
</dbReference>